<dbReference type="PANTHER" id="PTHR38108">
    <property type="entry name" value="UPF0319 PROTEIN YCCT"/>
    <property type="match status" value="1"/>
</dbReference>
<evidence type="ECO:0000256" key="2">
    <source>
        <dbReference type="ARBA" id="ARBA00022729"/>
    </source>
</evidence>
<reference evidence="5 6" key="1">
    <citation type="submission" date="2020-03" db="EMBL/GenBank/DDBJ databases">
        <title>Complete genome sequence of Shewanella sp.</title>
        <authorList>
            <person name="Kim Y.-S."/>
            <person name="Kim S.-J."/>
            <person name="Jung H.-K."/>
            <person name="Kim K.-H."/>
        </authorList>
    </citation>
    <scope>NUCLEOTIDE SEQUENCE [LARGE SCALE GENOMIC DNA]</scope>
    <source>
        <strain evidence="5 6">PN3F2</strain>
    </source>
</reference>
<protein>
    <submittedName>
        <fullName evidence="5">DUF2057 domain-containing protein</fullName>
    </submittedName>
</protein>
<dbReference type="PANTHER" id="PTHR38108:SF1">
    <property type="entry name" value="UPF0319 PROTEIN YCCT"/>
    <property type="match status" value="1"/>
</dbReference>
<feature type="signal peptide" evidence="4">
    <location>
        <begin position="1"/>
        <end position="21"/>
    </location>
</feature>
<dbReference type="InterPro" id="IPR018635">
    <property type="entry name" value="UPF0319"/>
</dbReference>
<sequence>MKILPTLATLSLSLLSPLLFAASLSLPTNAELIALNGQEIKATNPLDLTTGVNQIAFRYQGTYRQGGTQTRFESELIVVSFSADDQDYTLTLPTIRNKRDANNFDQQPQLSITSKQGDLAFTYDVITKPGLQWNRKYLEELALYNQSQQVASVNEFAIPVATATNSQSTIQQEAPTPSTAIKATPTTTSTISTPPAKAESAKAEMATQAVIQPKTIAQDQAEISQMLDYWYSKANDETKAAFKNKINN</sequence>
<keyword evidence="6" id="KW-1185">Reference proteome</keyword>
<dbReference type="Proteomes" id="UP000502608">
    <property type="component" value="Chromosome"/>
</dbReference>
<gene>
    <name evidence="5" type="ORF">HBH39_03600</name>
</gene>
<proteinExistence type="inferred from homology"/>
<evidence type="ECO:0000256" key="3">
    <source>
        <dbReference type="SAM" id="MobiDB-lite"/>
    </source>
</evidence>
<feature type="compositionally biased region" description="Low complexity" evidence="3">
    <location>
        <begin position="174"/>
        <end position="195"/>
    </location>
</feature>
<keyword evidence="2 4" id="KW-0732">Signal</keyword>
<dbReference type="EMBL" id="CP050313">
    <property type="protein sequence ID" value="QIR13701.1"/>
    <property type="molecule type" value="Genomic_DNA"/>
</dbReference>
<feature type="chain" id="PRO_5026180166" evidence="4">
    <location>
        <begin position="22"/>
        <end position="248"/>
    </location>
</feature>
<comment type="similarity">
    <text evidence="1">Belongs to the UPF0319 family.</text>
</comment>
<dbReference type="RefSeq" id="WP_167675698.1">
    <property type="nucleotide sequence ID" value="NZ_CP050313.1"/>
</dbReference>
<dbReference type="AlphaFoldDB" id="A0A6G9QIJ3"/>
<accession>A0A6G9QIJ3</accession>
<dbReference type="KEGG" id="saes:HBH39_03600"/>
<evidence type="ECO:0000313" key="6">
    <source>
        <dbReference type="Proteomes" id="UP000502608"/>
    </source>
</evidence>
<evidence type="ECO:0000313" key="5">
    <source>
        <dbReference type="EMBL" id="QIR13701.1"/>
    </source>
</evidence>
<feature type="region of interest" description="Disordered" evidence="3">
    <location>
        <begin position="168"/>
        <end position="195"/>
    </location>
</feature>
<organism evidence="5 6">
    <name type="scientific">Shewanella aestuarii</name>
    <dbReference type="NCBI Taxonomy" id="1028752"/>
    <lineage>
        <taxon>Bacteria</taxon>
        <taxon>Pseudomonadati</taxon>
        <taxon>Pseudomonadota</taxon>
        <taxon>Gammaproteobacteria</taxon>
        <taxon>Alteromonadales</taxon>
        <taxon>Shewanellaceae</taxon>
        <taxon>Shewanella</taxon>
    </lineage>
</organism>
<dbReference type="Pfam" id="PF09829">
    <property type="entry name" value="DUF2057"/>
    <property type="match status" value="1"/>
</dbReference>
<evidence type="ECO:0000256" key="1">
    <source>
        <dbReference type="ARBA" id="ARBA00008490"/>
    </source>
</evidence>
<name>A0A6G9QIJ3_9GAMM</name>
<evidence type="ECO:0000256" key="4">
    <source>
        <dbReference type="SAM" id="SignalP"/>
    </source>
</evidence>